<evidence type="ECO:0000313" key="2">
    <source>
        <dbReference type="RefSeq" id="XP_052111839.1"/>
    </source>
</evidence>
<reference evidence="2" key="2">
    <citation type="submission" date="2025-08" db="UniProtKB">
        <authorList>
            <consortium name="RefSeq"/>
        </authorList>
    </citation>
    <scope>IDENTIFICATION</scope>
    <source>
        <tissue evidence="2">Whole plant</tissue>
    </source>
</reference>
<keyword evidence="1" id="KW-1185">Reference proteome</keyword>
<evidence type="ECO:0000313" key="1">
    <source>
        <dbReference type="Proteomes" id="UP000515211"/>
    </source>
</evidence>
<proteinExistence type="predicted"/>
<sequence length="120" mass="13448">MRWESGILIDANQRTRANSLFQLLIALPADFSDPMKLLLLFKGLVIFIIGRPYLLVHHGYPILLASLVVGTLKYIHRSGLCNLLGEASKSPAKPSVVPLPLHFRSTKMVTTCYLKDSRIF</sequence>
<dbReference type="RefSeq" id="XP_052111839.1">
    <property type="nucleotide sequence ID" value="XM_052255879.1"/>
</dbReference>
<reference evidence="1" key="1">
    <citation type="journal article" date="2016" name="Nat. Genet.">
        <title>The genome sequences of Arachis duranensis and Arachis ipaensis, the diploid ancestors of cultivated peanut.</title>
        <authorList>
            <person name="Bertioli D.J."/>
            <person name="Cannon S.B."/>
            <person name="Froenicke L."/>
            <person name="Huang G."/>
            <person name="Farmer A.D."/>
            <person name="Cannon E.K."/>
            <person name="Liu X."/>
            <person name="Gao D."/>
            <person name="Clevenger J."/>
            <person name="Dash S."/>
            <person name="Ren L."/>
            <person name="Moretzsohn M.C."/>
            <person name="Shirasawa K."/>
            <person name="Huang W."/>
            <person name="Vidigal B."/>
            <person name="Abernathy B."/>
            <person name="Chu Y."/>
            <person name="Niederhuth C.E."/>
            <person name="Umale P."/>
            <person name="Araujo A.C."/>
            <person name="Kozik A."/>
            <person name="Kim K.D."/>
            <person name="Burow M.D."/>
            <person name="Varshney R.K."/>
            <person name="Wang X."/>
            <person name="Zhang X."/>
            <person name="Barkley N."/>
            <person name="Guimaraes P.M."/>
            <person name="Isobe S."/>
            <person name="Guo B."/>
            <person name="Liao B."/>
            <person name="Stalker H.T."/>
            <person name="Schmitz R.J."/>
            <person name="Scheffler B.E."/>
            <person name="Leal-Bertioli S.C."/>
            <person name="Xun X."/>
            <person name="Jackson S.A."/>
            <person name="Michelmore R."/>
            <person name="Ozias-Akins P."/>
        </authorList>
    </citation>
    <scope>NUCLEOTIDE SEQUENCE [LARGE SCALE GENOMIC DNA]</scope>
    <source>
        <strain evidence="1">cv. V14167</strain>
    </source>
</reference>
<accession>A0A6P5MZP6</accession>
<name>A0A6P5MZP6_ARADU</name>
<dbReference type="GeneID" id="107470131"/>
<dbReference type="KEGG" id="adu:107470131"/>
<gene>
    <name evidence="2" type="primary">LOC107470131</name>
</gene>
<dbReference type="AlphaFoldDB" id="A0A6P5MZP6"/>
<protein>
    <submittedName>
        <fullName evidence="2">Uncharacterized protein LOC107470131 isoform X1</fullName>
    </submittedName>
</protein>
<dbReference type="Proteomes" id="UP000515211">
    <property type="component" value="Chromosome 10"/>
</dbReference>
<organism evidence="1 2">
    <name type="scientific">Arachis duranensis</name>
    <name type="common">Wild peanut</name>
    <dbReference type="NCBI Taxonomy" id="130453"/>
    <lineage>
        <taxon>Eukaryota</taxon>
        <taxon>Viridiplantae</taxon>
        <taxon>Streptophyta</taxon>
        <taxon>Embryophyta</taxon>
        <taxon>Tracheophyta</taxon>
        <taxon>Spermatophyta</taxon>
        <taxon>Magnoliopsida</taxon>
        <taxon>eudicotyledons</taxon>
        <taxon>Gunneridae</taxon>
        <taxon>Pentapetalae</taxon>
        <taxon>rosids</taxon>
        <taxon>fabids</taxon>
        <taxon>Fabales</taxon>
        <taxon>Fabaceae</taxon>
        <taxon>Papilionoideae</taxon>
        <taxon>50 kb inversion clade</taxon>
        <taxon>dalbergioids sensu lato</taxon>
        <taxon>Dalbergieae</taxon>
        <taxon>Pterocarpus clade</taxon>
        <taxon>Arachis</taxon>
    </lineage>
</organism>